<protein>
    <submittedName>
        <fullName evidence="2">Transposase</fullName>
    </submittedName>
</protein>
<dbReference type="AlphaFoldDB" id="A0A5K3FW38"/>
<evidence type="ECO:0000256" key="1">
    <source>
        <dbReference type="SAM" id="MobiDB-lite"/>
    </source>
</evidence>
<feature type="compositionally biased region" description="Polar residues" evidence="1">
    <location>
        <begin position="52"/>
        <end position="62"/>
    </location>
</feature>
<dbReference type="WBParaSite" id="MCU_012150-RA">
    <property type="protein sequence ID" value="MCU_012150-RA"/>
    <property type="gene ID" value="MCU_012150"/>
</dbReference>
<sequence>MSRIDDFSWHLRVFSSVIHRRERTGVRFADVYAPSDVATVEYPSPNRKKNGITEQALLTNQKPDPHVRRLPSESATLATPLTICCSSV</sequence>
<organism evidence="2">
    <name type="scientific">Mesocestoides corti</name>
    <name type="common">Flatworm</name>
    <dbReference type="NCBI Taxonomy" id="53468"/>
    <lineage>
        <taxon>Eukaryota</taxon>
        <taxon>Metazoa</taxon>
        <taxon>Spiralia</taxon>
        <taxon>Lophotrochozoa</taxon>
        <taxon>Platyhelminthes</taxon>
        <taxon>Cestoda</taxon>
        <taxon>Eucestoda</taxon>
        <taxon>Cyclophyllidea</taxon>
        <taxon>Mesocestoididae</taxon>
        <taxon>Mesocestoides</taxon>
    </lineage>
</organism>
<evidence type="ECO:0000313" key="2">
    <source>
        <dbReference type="WBParaSite" id="MCU_012150-RA"/>
    </source>
</evidence>
<proteinExistence type="predicted"/>
<reference evidence="2" key="1">
    <citation type="submission" date="2019-11" db="UniProtKB">
        <authorList>
            <consortium name="WormBaseParasite"/>
        </authorList>
    </citation>
    <scope>IDENTIFICATION</scope>
</reference>
<name>A0A5K3FW38_MESCO</name>
<feature type="region of interest" description="Disordered" evidence="1">
    <location>
        <begin position="42"/>
        <end position="73"/>
    </location>
</feature>
<accession>A0A5K3FW38</accession>